<dbReference type="InterPro" id="IPR037219">
    <property type="entry name" value="Peptidase_M41-like"/>
</dbReference>
<comment type="cofactor">
    <cofactor evidence="15">
        <name>Zn(2+)</name>
        <dbReference type="ChEBI" id="CHEBI:29105"/>
    </cofactor>
    <text evidence="15">Binds 1 zinc ion per subunit.</text>
</comment>
<dbReference type="FunFam" id="3.40.50.300:FF:000001">
    <property type="entry name" value="ATP-dependent zinc metalloprotease FtsH"/>
    <property type="match status" value="1"/>
</dbReference>
<feature type="binding site" evidence="15">
    <location>
        <position position="509"/>
    </location>
    <ligand>
        <name>Zn(2+)</name>
        <dbReference type="ChEBI" id="CHEBI:29105"/>
        <note>catalytic</note>
    </ligand>
</feature>
<evidence type="ECO:0000256" key="12">
    <source>
        <dbReference type="ARBA" id="ARBA00023049"/>
    </source>
</evidence>
<evidence type="ECO:0000256" key="6">
    <source>
        <dbReference type="ARBA" id="ARBA00022723"/>
    </source>
</evidence>
<dbReference type="EMBL" id="QZJZ01000067">
    <property type="protein sequence ID" value="RJP58424.1"/>
    <property type="molecule type" value="Genomic_DNA"/>
</dbReference>
<dbReference type="GO" id="GO:0005524">
    <property type="term" value="F:ATP binding"/>
    <property type="evidence" value="ECO:0007669"/>
    <property type="project" value="UniProtKB-UniRule"/>
</dbReference>
<keyword evidence="8 15" id="KW-0378">Hydrolase</keyword>
<dbReference type="PROSITE" id="PS00674">
    <property type="entry name" value="AAA"/>
    <property type="match status" value="1"/>
</dbReference>
<keyword evidence="9 15" id="KW-0862">Zinc</keyword>
<feature type="transmembrane region" description="Helical" evidence="15">
    <location>
        <begin position="20"/>
        <end position="37"/>
    </location>
</feature>
<dbReference type="InterPro" id="IPR027417">
    <property type="entry name" value="P-loop_NTPase"/>
</dbReference>
<dbReference type="Gene3D" id="3.30.720.210">
    <property type="match status" value="1"/>
</dbReference>
<dbReference type="AlphaFoldDB" id="A0A3A4QXB8"/>
<dbReference type="SUPFAM" id="SSF52540">
    <property type="entry name" value="P-loop containing nucleoside triphosphate hydrolases"/>
    <property type="match status" value="1"/>
</dbReference>
<reference evidence="18 19" key="1">
    <citation type="journal article" date="2017" name="ISME J.">
        <title>Energy and carbon metabolisms in a deep terrestrial subsurface fluid microbial community.</title>
        <authorList>
            <person name="Momper L."/>
            <person name="Jungbluth S.P."/>
            <person name="Lee M.D."/>
            <person name="Amend J.P."/>
        </authorList>
    </citation>
    <scope>NUCLEOTIDE SEQUENCE [LARGE SCALE GENOMIC DNA]</scope>
    <source>
        <strain evidence="18">SURF_26</strain>
    </source>
</reference>
<evidence type="ECO:0000256" key="3">
    <source>
        <dbReference type="ARBA" id="ARBA00022475"/>
    </source>
</evidence>
<accession>A0A3A4QXB8</accession>
<keyword evidence="13 15" id="KW-0472">Membrane</keyword>
<dbReference type="HAMAP" id="MF_01458">
    <property type="entry name" value="FtsH"/>
    <property type="match status" value="1"/>
</dbReference>
<sequence>MLQRVKNSNRRYLQRPQRSVLIWGLIVIFAIMVFKLWEEQKSRISLPSYPEFYNELVSGKINRATLDGNKIKGVYIDGHKNGSPFTLNVPIHDDQLLNALRTHVKNFRIGQSSAVISNAMMMTLPIVLVIIFAVLMQSQHVRTPLHGAVRFGKIRARRWLNSNDSNITFHSVAGIPEAKEELREIIQFLKKPKQFQKLGGKIPKGALLIGPPGTGKTLLAKAIAGEANVPFFSISGSDFVEMFAGVGASRVRDLFKQASRHAPCIIFLDEIDAVGRFRGTSTASTHDEREQTLNALLVELDGFNTQEGIILLAATNRPDILDPALLRPGRFDRQVILDLPDINGREAILKVHTRRIILDTNVRLDQIARITPGFSGAELANLVNEAALLAARNNQSSVTMKDFEESRDKVTWGRERKSRVMNEADRTIAAYHEAGHALATHFLPDATQLHKVTIIPRGQHMLGSTLHIPASDRQMVTRKQILAEITLLMSGRAAEELAFSDCSTGAHNDIKRATELARLMVCEWGMSANLGPVRYTRSEGNTASVQGCSPDFSEQTAAAIDAEIKDIIADCHTKALNLIARNKETLISLATELLKQEVLDAEKVKELITQSLPAAKG</sequence>
<evidence type="ECO:0000256" key="16">
    <source>
        <dbReference type="RuleBase" id="RU003651"/>
    </source>
</evidence>
<evidence type="ECO:0000256" key="8">
    <source>
        <dbReference type="ARBA" id="ARBA00022801"/>
    </source>
</evidence>
<evidence type="ECO:0000313" key="18">
    <source>
        <dbReference type="EMBL" id="RJP58424.1"/>
    </source>
</evidence>
<keyword evidence="7 15" id="KW-0547">Nucleotide-binding</keyword>
<keyword evidence="6 15" id="KW-0479">Metal-binding</keyword>
<comment type="subunit">
    <text evidence="15">Homohexamer.</text>
</comment>
<dbReference type="Pfam" id="PF00004">
    <property type="entry name" value="AAA"/>
    <property type="match status" value="1"/>
</dbReference>
<evidence type="ECO:0000256" key="5">
    <source>
        <dbReference type="ARBA" id="ARBA00022692"/>
    </source>
</evidence>
<evidence type="ECO:0000256" key="1">
    <source>
        <dbReference type="ARBA" id="ARBA00004370"/>
    </source>
</evidence>
<evidence type="ECO:0000256" key="9">
    <source>
        <dbReference type="ARBA" id="ARBA00022833"/>
    </source>
</evidence>
<dbReference type="PANTHER" id="PTHR23076">
    <property type="entry name" value="METALLOPROTEASE M41 FTSH"/>
    <property type="match status" value="1"/>
</dbReference>
<comment type="similarity">
    <text evidence="16">Belongs to the AAA ATPase family.</text>
</comment>
<evidence type="ECO:0000313" key="19">
    <source>
        <dbReference type="Proteomes" id="UP000266426"/>
    </source>
</evidence>
<dbReference type="SUPFAM" id="SSF140990">
    <property type="entry name" value="FtsH protease domain-like"/>
    <property type="match status" value="1"/>
</dbReference>
<dbReference type="InterPro" id="IPR005936">
    <property type="entry name" value="FtsH"/>
</dbReference>
<dbReference type="NCBIfam" id="TIGR01241">
    <property type="entry name" value="FtsH_fam"/>
    <property type="match status" value="1"/>
</dbReference>
<dbReference type="Proteomes" id="UP000266426">
    <property type="component" value="Unassembled WGS sequence"/>
</dbReference>
<dbReference type="SMART" id="SM00382">
    <property type="entry name" value="AAA"/>
    <property type="match status" value="1"/>
</dbReference>
<dbReference type="FunFam" id="1.20.58.760:FF:000001">
    <property type="entry name" value="ATP-dependent zinc metalloprotease FtsH"/>
    <property type="match status" value="1"/>
</dbReference>
<feature type="domain" description="AAA+ ATPase" evidence="17">
    <location>
        <begin position="202"/>
        <end position="341"/>
    </location>
</feature>
<dbReference type="InterPro" id="IPR003960">
    <property type="entry name" value="ATPase_AAA_CS"/>
</dbReference>
<feature type="binding site" evidence="15">
    <location>
        <position position="436"/>
    </location>
    <ligand>
        <name>Zn(2+)</name>
        <dbReference type="ChEBI" id="CHEBI:29105"/>
        <note>catalytic</note>
    </ligand>
</feature>
<evidence type="ECO:0000259" key="17">
    <source>
        <dbReference type="SMART" id="SM00382"/>
    </source>
</evidence>
<feature type="transmembrane region" description="Helical" evidence="15">
    <location>
        <begin position="115"/>
        <end position="136"/>
    </location>
</feature>
<dbReference type="Pfam" id="PF17862">
    <property type="entry name" value="AAA_lid_3"/>
    <property type="match status" value="1"/>
</dbReference>
<feature type="binding site" evidence="15">
    <location>
        <position position="432"/>
    </location>
    <ligand>
        <name>Zn(2+)</name>
        <dbReference type="ChEBI" id="CHEBI:29105"/>
        <note>catalytic</note>
    </ligand>
</feature>
<evidence type="ECO:0000256" key="7">
    <source>
        <dbReference type="ARBA" id="ARBA00022741"/>
    </source>
</evidence>
<comment type="similarity">
    <text evidence="14 15">In the central section; belongs to the AAA ATPase family.</text>
</comment>
<dbReference type="EC" id="3.4.24.-" evidence="15"/>
<proteinExistence type="inferred from homology"/>
<dbReference type="FunFam" id="1.10.8.60:FF:000001">
    <property type="entry name" value="ATP-dependent zinc metalloprotease FtsH"/>
    <property type="match status" value="1"/>
</dbReference>
<dbReference type="InterPro" id="IPR011546">
    <property type="entry name" value="Pept_M41_FtsH_extracell"/>
</dbReference>
<dbReference type="GO" id="GO:0008270">
    <property type="term" value="F:zinc ion binding"/>
    <property type="evidence" value="ECO:0007669"/>
    <property type="project" value="UniProtKB-UniRule"/>
</dbReference>
<dbReference type="PANTHER" id="PTHR23076:SF97">
    <property type="entry name" value="ATP-DEPENDENT ZINC METALLOPROTEASE YME1L1"/>
    <property type="match status" value="1"/>
</dbReference>
<dbReference type="GO" id="GO:0030163">
    <property type="term" value="P:protein catabolic process"/>
    <property type="evidence" value="ECO:0007669"/>
    <property type="project" value="UniProtKB-UniRule"/>
</dbReference>
<dbReference type="GO" id="GO:0005886">
    <property type="term" value="C:plasma membrane"/>
    <property type="evidence" value="ECO:0007669"/>
    <property type="project" value="UniProtKB-SubCell"/>
</dbReference>
<keyword evidence="11 15" id="KW-1133">Transmembrane helix</keyword>
<dbReference type="CDD" id="cd19501">
    <property type="entry name" value="RecA-like_FtsH"/>
    <property type="match status" value="1"/>
</dbReference>
<dbReference type="InterPro" id="IPR000642">
    <property type="entry name" value="Peptidase_M41"/>
</dbReference>
<dbReference type="GO" id="GO:0006508">
    <property type="term" value="P:proteolysis"/>
    <property type="evidence" value="ECO:0007669"/>
    <property type="project" value="UniProtKB-KW"/>
</dbReference>
<dbReference type="InterPro" id="IPR003959">
    <property type="entry name" value="ATPase_AAA_core"/>
</dbReference>
<evidence type="ECO:0000256" key="2">
    <source>
        <dbReference type="ARBA" id="ARBA00010044"/>
    </source>
</evidence>
<dbReference type="Gene3D" id="1.20.58.760">
    <property type="entry name" value="Peptidase M41"/>
    <property type="match status" value="1"/>
</dbReference>
<comment type="subcellular location">
    <subcellularLocation>
        <location evidence="15">Cell membrane</location>
        <topology evidence="15">Multi-pass membrane protein</topology>
        <orientation evidence="15">Cytoplasmic side</orientation>
    </subcellularLocation>
    <subcellularLocation>
        <location evidence="1">Membrane</location>
    </subcellularLocation>
</comment>
<keyword evidence="10 15" id="KW-0067">ATP-binding</keyword>
<keyword evidence="4 15" id="KW-0645">Protease</keyword>
<dbReference type="Pfam" id="PF06480">
    <property type="entry name" value="FtsH_ext"/>
    <property type="match status" value="1"/>
</dbReference>
<evidence type="ECO:0000256" key="11">
    <source>
        <dbReference type="ARBA" id="ARBA00022989"/>
    </source>
</evidence>
<protein>
    <recommendedName>
        <fullName evidence="15">ATP-dependent zinc metalloprotease FtsH</fullName>
        <ecNumber evidence="15">3.4.24.-</ecNumber>
    </recommendedName>
</protein>
<dbReference type="InterPro" id="IPR003593">
    <property type="entry name" value="AAA+_ATPase"/>
</dbReference>
<feature type="active site" evidence="15">
    <location>
        <position position="433"/>
    </location>
</feature>
<comment type="similarity">
    <text evidence="2 15">In the C-terminal section; belongs to the peptidase M41 family.</text>
</comment>
<gene>
    <name evidence="15" type="primary">ftsH</name>
    <name evidence="18" type="ORF">C4541_08180</name>
</gene>
<dbReference type="GO" id="GO:0004176">
    <property type="term" value="F:ATP-dependent peptidase activity"/>
    <property type="evidence" value="ECO:0007669"/>
    <property type="project" value="InterPro"/>
</dbReference>
<dbReference type="GO" id="GO:0016887">
    <property type="term" value="F:ATP hydrolysis activity"/>
    <property type="evidence" value="ECO:0007669"/>
    <property type="project" value="UniProtKB-UniRule"/>
</dbReference>
<dbReference type="Gene3D" id="3.40.50.300">
    <property type="entry name" value="P-loop containing nucleotide triphosphate hydrolases"/>
    <property type="match status" value="1"/>
</dbReference>
<keyword evidence="3 15" id="KW-1003">Cell membrane</keyword>
<keyword evidence="5 15" id="KW-0812">Transmembrane</keyword>
<evidence type="ECO:0000256" key="13">
    <source>
        <dbReference type="ARBA" id="ARBA00023136"/>
    </source>
</evidence>
<feature type="binding site" evidence="15">
    <location>
        <begin position="210"/>
        <end position="217"/>
    </location>
    <ligand>
        <name>ATP</name>
        <dbReference type="ChEBI" id="CHEBI:30616"/>
    </ligand>
</feature>
<dbReference type="InterPro" id="IPR041569">
    <property type="entry name" value="AAA_lid_3"/>
</dbReference>
<name>A0A3A4QXB8_9BACT</name>
<evidence type="ECO:0000256" key="14">
    <source>
        <dbReference type="ARBA" id="ARBA00061570"/>
    </source>
</evidence>
<evidence type="ECO:0000256" key="15">
    <source>
        <dbReference type="HAMAP-Rule" id="MF_01458"/>
    </source>
</evidence>
<evidence type="ECO:0000256" key="10">
    <source>
        <dbReference type="ARBA" id="ARBA00022840"/>
    </source>
</evidence>
<dbReference type="Gene3D" id="1.10.8.60">
    <property type="match status" value="1"/>
</dbReference>
<dbReference type="GO" id="GO:0004222">
    <property type="term" value="F:metalloendopeptidase activity"/>
    <property type="evidence" value="ECO:0007669"/>
    <property type="project" value="InterPro"/>
</dbReference>
<dbReference type="Pfam" id="PF01434">
    <property type="entry name" value="Peptidase_M41"/>
    <property type="match status" value="1"/>
</dbReference>
<keyword evidence="12 15" id="KW-0482">Metalloprotease</keyword>
<organism evidence="18 19">
    <name type="scientific">Candidatus Auribacter fodinae</name>
    <dbReference type="NCBI Taxonomy" id="2093366"/>
    <lineage>
        <taxon>Bacteria</taxon>
        <taxon>Pseudomonadati</taxon>
        <taxon>Candidatus Auribacterota</taxon>
        <taxon>Candidatus Auribacteria</taxon>
        <taxon>Candidatus Auribacterales</taxon>
        <taxon>Candidatus Auribacteraceae</taxon>
        <taxon>Candidatus Auribacter</taxon>
    </lineage>
</organism>
<comment type="function">
    <text evidence="15">Acts as a processive, ATP-dependent zinc metallopeptidase for both cytoplasmic and membrane proteins. Plays a role in the quality control of integral membrane proteins.</text>
</comment>
<evidence type="ECO:0000256" key="4">
    <source>
        <dbReference type="ARBA" id="ARBA00022670"/>
    </source>
</evidence>
<comment type="caution">
    <text evidence="18">The sequence shown here is derived from an EMBL/GenBank/DDBJ whole genome shotgun (WGS) entry which is preliminary data.</text>
</comment>